<evidence type="ECO:0000313" key="2">
    <source>
        <dbReference type="EMBL" id="MCH5599464.1"/>
    </source>
</evidence>
<dbReference type="InterPro" id="IPR036291">
    <property type="entry name" value="NAD(P)-bd_dom_sf"/>
</dbReference>
<organism evidence="2 3">
    <name type="scientific">Niabella ginsengisoli</name>
    <dbReference type="NCBI Taxonomy" id="522298"/>
    <lineage>
        <taxon>Bacteria</taxon>
        <taxon>Pseudomonadati</taxon>
        <taxon>Bacteroidota</taxon>
        <taxon>Chitinophagia</taxon>
        <taxon>Chitinophagales</taxon>
        <taxon>Chitinophagaceae</taxon>
        <taxon>Niabella</taxon>
    </lineage>
</organism>
<dbReference type="Pfam" id="PF01408">
    <property type="entry name" value="GFO_IDH_MocA"/>
    <property type="match status" value="1"/>
</dbReference>
<gene>
    <name evidence="2" type="ORF">MKP09_16895</name>
</gene>
<keyword evidence="3" id="KW-1185">Reference proteome</keyword>
<reference evidence="2 3" key="1">
    <citation type="submission" date="2022-02" db="EMBL/GenBank/DDBJ databases">
        <authorList>
            <person name="Min J."/>
        </authorList>
    </citation>
    <scope>NUCLEOTIDE SEQUENCE [LARGE SCALE GENOMIC DNA]</scope>
    <source>
        <strain evidence="2 3">GR10-1</strain>
    </source>
</reference>
<dbReference type="PANTHER" id="PTHR43818:SF10">
    <property type="entry name" value="NADH-DEPENDENT DEHYDROGENASE-RELATED"/>
    <property type="match status" value="1"/>
</dbReference>
<dbReference type="InterPro" id="IPR050463">
    <property type="entry name" value="Gfo/Idh/MocA_oxidrdct_glycsds"/>
</dbReference>
<evidence type="ECO:0000259" key="1">
    <source>
        <dbReference type="Pfam" id="PF01408"/>
    </source>
</evidence>
<dbReference type="Proteomes" id="UP001202248">
    <property type="component" value="Unassembled WGS sequence"/>
</dbReference>
<dbReference type="RefSeq" id="WP_240831490.1">
    <property type="nucleotide sequence ID" value="NZ_JAKWBL010000003.1"/>
</dbReference>
<protein>
    <submittedName>
        <fullName evidence="2">Gfo/Idh/MocA family oxidoreductase</fullName>
    </submittedName>
</protein>
<accession>A0ABS9SMT5</accession>
<sequence length="224" mass="24718">MPRSVLGRRGFVAPSDKLNIAGIGAGGKGESDIAEMAKSPHVNIVALCDVDDRQVVNSRKKFPKANYYKDFREMLQKEKNNIDACTISTPDHTHAVATFSCHAIRETCVHAKPLTHDIYEARILAQAAKKYKVVTQMGNQGASGDGVRQSKEICEAGIIGDVYEVHAWTNRPIWPQGVPKPTGNHPIPKELDWNLWQGTAKADDYNRLMYPLTGAVSGLMEQVH</sequence>
<proteinExistence type="predicted"/>
<feature type="domain" description="Gfo/Idh/MocA-like oxidoreductase N-terminal" evidence="1">
    <location>
        <begin position="19"/>
        <end position="138"/>
    </location>
</feature>
<dbReference type="Gene3D" id="3.40.50.720">
    <property type="entry name" value="NAD(P)-binding Rossmann-like Domain"/>
    <property type="match status" value="1"/>
</dbReference>
<evidence type="ECO:0000313" key="3">
    <source>
        <dbReference type="Proteomes" id="UP001202248"/>
    </source>
</evidence>
<dbReference type="EMBL" id="JAKWBL010000003">
    <property type="protein sequence ID" value="MCH5599464.1"/>
    <property type="molecule type" value="Genomic_DNA"/>
</dbReference>
<dbReference type="SUPFAM" id="SSF51735">
    <property type="entry name" value="NAD(P)-binding Rossmann-fold domains"/>
    <property type="match status" value="1"/>
</dbReference>
<dbReference type="InterPro" id="IPR000683">
    <property type="entry name" value="Gfo/Idh/MocA-like_OxRdtase_N"/>
</dbReference>
<comment type="caution">
    <text evidence="2">The sequence shown here is derived from an EMBL/GenBank/DDBJ whole genome shotgun (WGS) entry which is preliminary data.</text>
</comment>
<name>A0ABS9SMT5_9BACT</name>
<dbReference type="PANTHER" id="PTHR43818">
    <property type="entry name" value="BCDNA.GH03377"/>
    <property type="match status" value="1"/>
</dbReference>